<dbReference type="SMART" id="SM00185">
    <property type="entry name" value="ARM"/>
    <property type="match status" value="3"/>
</dbReference>
<dbReference type="PROSITE" id="PS50219">
    <property type="entry name" value="CNH"/>
    <property type="match status" value="1"/>
</dbReference>
<dbReference type="WBParaSite" id="ALUE_0001638401-mRNA-1">
    <property type="protein sequence ID" value="ALUE_0001638401-mRNA-1"/>
    <property type="gene ID" value="ALUE_0001638401"/>
</dbReference>
<keyword evidence="2" id="KW-0813">Transport</keyword>
<evidence type="ECO:0000256" key="2">
    <source>
        <dbReference type="ARBA" id="ARBA00022448"/>
    </source>
</evidence>
<evidence type="ECO:0000256" key="1">
    <source>
        <dbReference type="ARBA" id="ARBA00010394"/>
    </source>
</evidence>
<sequence>MFEAYTSTEVASKLEKSVDISFLTAHHHSARVYVGSKAGHLLSLTESKQGKRVYDLVMCRSFEKKTVHELQVLARHGILLCLSDSQVSAHDTTEPFAFKAAISDIRPVTAFCSHVTKVSIHHSARVYVGSKAGHLLSLTESKQGKRVYDLVMCRSFEKKTVHELQVVARHGILLCLSDSQVSAHDTTVPFAFKAAISDIKPVTAFCSHVTKDDGLLYVAVAARKKILLYKWLLDEFTKVPLELTPVVLSCSALECLEKLLVTGKESIKKEVCWTLSNILAGNRKQIQTVIDAHILPSLIHVLASGDFKTRKEACWAIGNALSGGNASQVAAVVREGAILPLCDLLTVMEPKIVSVVLNALDSILRHGENIRSKCMIFGVIMFYD</sequence>
<dbReference type="Gene3D" id="1.25.10.10">
    <property type="entry name" value="Leucine-rich Repeat Variant"/>
    <property type="match status" value="1"/>
</dbReference>
<name>A0A0M3IE77_ASCLU</name>
<dbReference type="InterPro" id="IPR000225">
    <property type="entry name" value="Armadillo"/>
</dbReference>
<dbReference type="Pfam" id="PF00514">
    <property type="entry name" value="Arm"/>
    <property type="match status" value="1"/>
</dbReference>
<dbReference type="SUPFAM" id="SSF48371">
    <property type="entry name" value="ARM repeat"/>
    <property type="match status" value="1"/>
</dbReference>
<evidence type="ECO:0000313" key="5">
    <source>
        <dbReference type="Proteomes" id="UP000036681"/>
    </source>
</evidence>
<evidence type="ECO:0000256" key="3">
    <source>
        <dbReference type="ARBA" id="ARBA00022927"/>
    </source>
</evidence>
<keyword evidence="5" id="KW-1185">Reference proteome</keyword>
<protein>
    <submittedName>
        <fullName evidence="6">CNH domain-containing protein</fullName>
    </submittedName>
</protein>
<keyword evidence="3" id="KW-0653">Protein transport</keyword>
<evidence type="ECO:0000259" key="4">
    <source>
        <dbReference type="PROSITE" id="PS50219"/>
    </source>
</evidence>
<evidence type="ECO:0000313" key="6">
    <source>
        <dbReference type="WBParaSite" id="ALUE_0001638401-mRNA-1"/>
    </source>
</evidence>
<dbReference type="InterPro" id="IPR016024">
    <property type="entry name" value="ARM-type_fold"/>
</dbReference>
<accession>A0A0M3IE77</accession>
<dbReference type="Pfam" id="PF00780">
    <property type="entry name" value="CNH"/>
    <property type="match status" value="1"/>
</dbReference>
<dbReference type="Proteomes" id="UP000036681">
    <property type="component" value="Unplaced"/>
</dbReference>
<reference evidence="6" key="1">
    <citation type="submission" date="2017-02" db="UniProtKB">
        <authorList>
            <consortium name="WormBaseParasite"/>
        </authorList>
    </citation>
    <scope>IDENTIFICATION</scope>
</reference>
<organism evidence="5 6">
    <name type="scientific">Ascaris lumbricoides</name>
    <name type="common">Giant roundworm</name>
    <dbReference type="NCBI Taxonomy" id="6252"/>
    <lineage>
        <taxon>Eukaryota</taxon>
        <taxon>Metazoa</taxon>
        <taxon>Ecdysozoa</taxon>
        <taxon>Nematoda</taxon>
        <taxon>Chromadorea</taxon>
        <taxon>Rhabditida</taxon>
        <taxon>Spirurina</taxon>
        <taxon>Ascaridomorpha</taxon>
        <taxon>Ascaridoidea</taxon>
        <taxon>Ascarididae</taxon>
        <taxon>Ascaris</taxon>
    </lineage>
</organism>
<dbReference type="InterPro" id="IPR011989">
    <property type="entry name" value="ARM-like"/>
</dbReference>
<dbReference type="GO" id="GO:0015031">
    <property type="term" value="P:protein transport"/>
    <property type="evidence" value="ECO:0007669"/>
    <property type="project" value="UniProtKB-KW"/>
</dbReference>
<dbReference type="PANTHER" id="PTHR23316">
    <property type="entry name" value="IMPORTIN ALPHA"/>
    <property type="match status" value="1"/>
</dbReference>
<feature type="domain" description="CNH" evidence="4">
    <location>
        <begin position="112"/>
        <end position="384"/>
    </location>
</feature>
<dbReference type="AlphaFoldDB" id="A0A0M3IE77"/>
<dbReference type="InterPro" id="IPR001180">
    <property type="entry name" value="CNH_dom"/>
</dbReference>
<comment type="similarity">
    <text evidence="1">Belongs to the importin alpha family.</text>
</comment>
<proteinExistence type="inferred from homology"/>